<dbReference type="SUPFAM" id="SSF53901">
    <property type="entry name" value="Thiolase-like"/>
    <property type="match status" value="2"/>
</dbReference>
<sequence length="393" mass="40710">MSTAYLNALGVACSLGAGKAAVADALFRAATHGLRPLDGWVPARALPLGEVTADLPPVPAGMEQRDTRNNRLLLLAAREIETEVRAAIARFGAARVGVVVGTSTTGIEEATHGIAARGVDGTWPDDYRYSDQELGAPAAFLAEWLGVAGPCYGISTACTSGARALLSAQRLLRLGLCDAVVCGGADTLCRLATNGFHALEAMAPERCLPFSRSRRGINIGEAAALFLMTRDAAPVVMLGGGASSDAYHMSSPEPGGRGASEAMRRALSTAGIVADTVDYVNLHGTATEHNDAMESHAVATTFARPVRCSSTKALTGHTLGAAGALEAAFCWLALTDPGRRLPPHVWDGEPDPALPSLAFTRIGDTLPAGRRHLMSNSFAFGGNNASLILADAT</sequence>
<comment type="pathway">
    <text evidence="1">Lipid metabolism; fatty acid biosynthesis.</text>
</comment>
<reference evidence="6 7" key="1">
    <citation type="submission" date="2023-07" db="EMBL/GenBank/DDBJ databases">
        <title>Sorghum-associated microbial communities from plants grown in Nebraska, USA.</title>
        <authorList>
            <person name="Schachtman D."/>
        </authorList>
    </citation>
    <scope>NUCLEOTIDE SEQUENCE [LARGE SCALE GENOMIC DNA]</scope>
    <source>
        <strain evidence="6 7">CC60</strain>
    </source>
</reference>
<organism evidence="6 7">
    <name type="scientific">Luteibacter jiangsuensis</name>
    <dbReference type="NCBI Taxonomy" id="637577"/>
    <lineage>
        <taxon>Bacteria</taxon>
        <taxon>Pseudomonadati</taxon>
        <taxon>Pseudomonadota</taxon>
        <taxon>Gammaproteobacteria</taxon>
        <taxon>Lysobacterales</taxon>
        <taxon>Rhodanobacteraceae</taxon>
        <taxon>Luteibacter</taxon>
    </lineage>
</organism>
<dbReference type="EC" id="2.3.1.41" evidence="6"/>
<name>A0ABT9T1K5_9GAMM</name>
<dbReference type="PROSITE" id="PS00606">
    <property type="entry name" value="KS3_1"/>
    <property type="match status" value="1"/>
</dbReference>
<evidence type="ECO:0000256" key="2">
    <source>
        <dbReference type="ARBA" id="ARBA00008467"/>
    </source>
</evidence>
<dbReference type="RefSeq" id="WP_306851417.1">
    <property type="nucleotide sequence ID" value="NZ_JAUSSK010000005.1"/>
</dbReference>
<evidence type="ECO:0000313" key="6">
    <source>
        <dbReference type="EMBL" id="MDQ0011158.1"/>
    </source>
</evidence>
<comment type="similarity">
    <text evidence="2 4">Belongs to the thiolase-like superfamily. Beta-ketoacyl-ACP synthases family.</text>
</comment>
<protein>
    <submittedName>
        <fullName evidence="6">3-oxoacyl-[acyl-carrier-protein] synthase-1</fullName>
        <ecNumber evidence="6">2.3.1.41</ecNumber>
    </submittedName>
</protein>
<dbReference type="EMBL" id="JAUSSK010000005">
    <property type="protein sequence ID" value="MDQ0011158.1"/>
    <property type="molecule type" value="Genomic_DNA"/>
</dbReference>
<dbReference type="InterPro" id="IPR016039">
    <property type="entry name" value="Thiolase-like"/>
</dbReference>
<comment type="caution">
    <text evidence="6">The sequence shown here is derived from an EMBL/GenBank/DDBJ whole genome shotgun (WGS) entry which is preliminary data.</text>
</comment>
<dbReference type="NCBIfam" id="NF006618">
    <property type="entry name" value="PRK09185.1"/>
    <property type="match status" value="1"/>
</dbReference>
<evidence type="ECO:0000259" key="5">
    <source>
        <dbReference type="PROSITE" id="PS52004"/>
    </source>
</evidence>
<dbReference type="InterPro" id="IPR000794">
    <property type="entry name" value="Beta-ketoacyl_synthase"/>
</dbReference>
<keyword evidence="6" id="KW-0012">Acyltransferase</keyword>
<gene>
    <name evidence="6" type="ORF">J2T07_003368</name>
</gene>
<evidence type="ECO:0000256" key="3">
    <source>
        <dbReference type="ARBA" id="ARBA00022679"/>
    </source>
</evidence>
<dbReference type="InterPro" id="IPR018201">
    <property type="entry name" value="Ketoacyl_synth_AS"/>
</dbReference>
<accession>A0ABT9T1K5</accession>
<dbReference type="GO" id="GO:0004315">
    <property type="term" value="F:3-oxoacyl-[acyl-carrier-protein] synthase activity"/>
    <property type="evidence" value="ECO:0007669"/>
    <property type="project" value="UniProtKB-EC"/>
</dbReference>
<dbReference type="SMART" id="SM00825">
    <property type="entry name" value="PKS_KS"/>
    <property type="match status" value="1"/>
</dbReference>
<evidence type="ECO:0000256" key="1">
    <source>
        <dbReference type="ARBA" id="ARBA00005194"/>
    </source>
</evidence>
<dbReference type="InterPro" id="IPR014030">
    <property type="entry name" value="Ketoacyl_synth_N"/>
</dbReference>
<dbReference type="Pfam" id="PF02801">
    <property type="entry name" value="Ketoacyl-synt_C"/>
    <property type="match status" value="1"/>
</dbReference>
<dbReference type="CDD" id="cd00834">
    <property type="entry name" value="KAS_I_II"/>
    <property type="match status" value="1"/>
</dbReference>
<dbReference type="PANTHER" id="PTHR11712:SF320">
    <property type="entry name" value="BETA-KETOACYL SYNTHASE"/>
    <property type="match status" value="1"/>
</dbReference>
<evidence type="ECO:0000256" key="4">
    <source>
        <dbReference type="RuleBase" id="RU003694"/>
    </source>
</evidence>
<dbReference type="InterPro" id="IPR014031">
    <property type="entry name" value="Ketoacyl_synth_C"/>
</dbReference>
<dbReference type="PROSITE" id="PS52004">
    <property type="entry name" value="KS3_2"/>
    <property type="match status" value="1"/>
</dbReference>
<keyword evidence="3 4" id="KW-0808">Transferase</keyword>
<keyword evidence="7" id="KW-1185">Reference proteome</keyword>
<dbReference type="Gene3D" id="3.40.47.10">
    <property type="match status" value="1"/>
</dbReference>
<dbReference type="Pfam" id="PF00109">
    <property type="entry name" value="ketoacyl-synt"/>
    <property type="match status" value="1"/>
</dbReference>
<dbReference type="PANTHER" id="PTHR11712">
    <property type="entry name" value="POLYKETIDE SYNTHASE-RELATED"/>
    <property type="match status" value="1"/>
</dbReference>
<feature type="domain" description="Ketosynthase family 3 (KS3)" evidence="5">
    <location>
        <begin position="1"/>
        <end position="391"/>
    </location>
</feature>
<evidence type="ECO:0000313" key="7">
    <source>
        <dbReference type="Proteomes" id="UP001237737"/>
    </source>
</evidence>
<proteinExistence type="inferred from homology"/>
<dbReference type="InterPro" id="IPR020841">
    <property type="entry name" value="PKS_Beta-ketoAc_synthase_dom"/>
</dbReference>
<dbReference type="Proteomes" id="UP001237737">
    <property type="component" value="Unassembled WGS sequence"/>
</dbReference>